<evidence type="ECO:0000259" key="3">
    <source>
        <dbReference type="PROSITE" id="PS50113"/>
    </source>
</evidence>
<organism evidence="6 7">
    <name type="scientific">Paramagnetospirillum caucaseum</name>
    <dbReference type="NCBI Taxonomy" id="1244869"/>
    <lineage>
        <taxon>Bacteria</taxon>
        <taxon>Pseudomonadati</taxon>
        <taxon>Pseudomonadota</taxon>
        <taxon>Alphaproteobacteria</taxon>
        <taxon>Rhodospirillales</taxon>
        <taxon>Magnetospirillaceae</taxon>
        <taxon>Paramagnetospirillum</taxon>
    </lineage>
</organism>
<dbReference type="InterPro" id="IPR043128">
    <property type="entry name" value="Rev_trsase/Diguanyl_cyclase"/>
</dbReference>
<dbReference type="Pfam" id="PF00989">
    <property type="entry name" value="PAS"/>
    <property type="match status" value="1"/>
</dbReference>
<dbReference type="SMART" id="SM00091">
    <property type="entry name" value="PAS"/>
    <property type="match status" value="3"/>
</dbReference>
<dbReference type="PIRSF" id="PIRSF005925">
    <property type="entry name" value="Dos"/>
    <property type="match status" value="1"/>
</dbReference>
<dbReference type="GO" id="GO:0071111">
    <property type="term" value="F:cyclic-guanylate-specific phosphodiesterase activity"/>
    <property type="evidence" value="ECO:0007669"/>
    <property type="project" value="UniProtKB-EC"/>
</dbReference>
<dbReference type="STRING" id="1244869.H261_02976"/>
<comment type="caution">
    <text evidence="6">The sequence shown here is derived from an EMBL/GenBank/DDBJ whole genome shotgun (WGS) entry which is preliminary data.</text>
</comment>
<dbReference type="GO" id="GO:0071732">
    <property type="term" value="P:cellular response to nitric oxide"/>
    <property type="evidence" value="ECO:0007669"/>
    <property type="project" value="UniProtKB-ARBA"/>
</dbReference>
<feature type="domain" description="PAC" evidence="3">
    <location>
        <begin position="78"/>
        <end position="128"/>
    </location>
</feature>
<dbReference type="InterPro" id="IPR035919">
    <property type="entry name" value="EAL_sf"/>
</dbReference>
<dbReference type="Gene3D" id="3.30.450.20">
    <property type="entry name" value="PAS domain"/>
    <property type="match status" value="3"/>
</dbReference>
<dbReference type="CDD" id="cd01949">
    <property type="entry name" value="GGDEF"/>
    <property type="match status" value="1"/>
</dbReference>
<evidence type="ECO:0000259" key="4">
    <source>
        <dbReference type="PROSITE" id="PS50883"/>
    </source>
</evidence>
<dbReference type="InterPro" id="IPR001610">
    <property type="entry name" value="PAC"/>
</dbReference>
<dbReference type="InterPro" id="IPR013767">
    <property type="entry name" value="PAS_fold"/>
</dbReference>
<keyword evidence="7" id="KW-1185">Reference proteome</keyword>
<dbReference type="Proteomes" id="UP000011744">
    <property type="component" value="Unassembled WGS sequence"/>
</dbReference>
<dbReference type="FunFam" id="3.20.20.450:FF:000001">
    <property type="entry name" value="Cyclic di-GMP phosphodiesterase yahA"/>
    <property type="match status" value="1"/>
</dbReference>
<feature type="domain" description="PAC" evidence="3">
    <location>
        <begin position="317"/>
        <end position="371"/>
    </location>
</feature>
<sequence>MSLPTEITDFLGILDESPVGVSVSRRRDGMVVFANRRFCEITGLGREHCIGHPARRHFADDAQRHEVVRQLRESGEIVDADVRFFRADGSSFWSVLTIRPATLEGEAVNLAWIYDVSKRKQAEQAILDGKSLIRAMLDSSTDGIVLLSPEGTILAVNAAASAIFEEDGEALPGRPVWNHLPAAVAEPMRRGVERVLTLGETVESHHAIGARLFDVHMHPVANAAGRHDRVAVFSRDVTQSHQRRQQLRKLETALEQAPVAVMITDSQGAIEYVNRAFVLVSGYSEDEVVGRNPRLLKSGETAATVYRDMWRRLAAGATWQGELCNRAKDGGLFWEYATISPIRDDDGTVTHFMAVKENITQRKETEQQLVHQATHDTLTGLPNRLLLEDRVHHAIEVAKREGRRVGLMFLDLDRFKIVNDSLGHVAGDQLLKVVSDRLRHTLRRSDTVARLGGDEFVVVLTHFQNSSELAEVAEKISAALDEPVELSGHKVHVGTSIGIALYPDDGDNFNSLMKDADAAMYRAKQKGRNTFCFYDSHMNDEALDRLKLEEALRRALVRGEFQLFYQPQVDLHTGLTTGVEALIRWNSPERGQVSPALFIPVAEESNLISMIGWWVLEESCRQIAAWREAGLAGIKVAVNVSGRQFLNHALVECISDLMAQYRVLPSQLEIELTESTVMAEPERAIEQLNRLREIGIQVSVDDFGTGYSSLSYLKRLPLSTIKVDRSFVRDVNNQSDNAAIVSAILGLADALDMSIVAEGVETEGEERHLKDAGCIKVQGFRYAKPMPADQLAQWMRREKSGI</sequence>
<dbReference type="SMART" id="SM00086">
    <property type="entry name" value="PAC"/>
    <property type="match status" value="2"/>
</dbReference>
<dbReference type="InterPro" id="IPR013656">
    <property type="entry name" value="PAS_4"/>
</dbReference>
<feature type="domain" description="PAS" evidence="2">
    <location>
        <begin position="129"/>
        <end position="199"/>
    </location>
</feature>
<dbReference type="AlphaFoldDB" id="M2ZB22"/>
<feature type="domain" description="PAS" evidence="2">
    <location>
        <begin position="246"/>
        <end position="292"/>
    </location>
</feature>
<dbReference type="OrthoDB" id="7251575at2"/>
<dbReference type="PROSITE" id="PS50883">
    <property type="entry name" value="EAL"/>
    <property type="match status" value="1"/>
</dbReference>
<dbReference type="InterPro" id="IPR000700">
    <property type="entry name" value="PAS-assoc_C"/>
</dbReference>
<dbReference type="InterPro" id="IPR012226">
    <property type="entry name" value="Diguanyl_cyclase/Pdiesterase"/>
</dbReference>
<dbReference type="GO" id="GO:0006355">
    <property type="term" value="P:regulation of DNA-templated transcription"/>
    <property type="evidence" value="ECO:0007669"/>
    <property type="project" value="InterPro"/>
</dbReference>
<dbReference type="Pfam" id="PF08448">
    <property type="entry name" value="PAS_4"/>
    <property type="match status" value="1"/>
</dbReference>
<evidence type="ECO:0000313" key="7">
    <source>
        <dbReference type="Proteomes" id="UP000011744"/>
    </source>
</evidence>
<dbReference type="InterPro" id="IPR001633">
    <property type="entry name" value="EAL_dom"/>
</dbReference>
<feature type="domain" description="EAL" evidence="4">
    <location>
        <begin position="545"/>
        <end position="799"/>
    </location>
</feature>
<dbReference type="PANTHER" id="PTHR44757:SF2">
    <property type="entry name" value="BIOFILM ARCHITECTURE MAINTENANCE PROTEIN MBAA"/>
    <property type="match status" value="1"/>
</dbReference>
<gene>
    <name evidence="6" type="ORF">H261_02976</name>
</gene>
<dbReference type="NCBIfam" id="TIGR00229">
    <property type="entry name" value="sensory_box"/>
    <property type="match status" value="3"/>
</dbReference>
<dbReference type="InterPro" id="IPR035965">
    <property type="entry name" value="PAS-like_dom_sf"/>
</dbReference>
<dbReference type="SMART" id="SM00267">
    <property type="entry name" value="GGDEF"/>
    <property type="match status" value="1"/>
</dbReference>
<dbReference type="eggNOG" id="COG5001">
    <property type="taxonomic scope" value="Bacteria"/>
</dbReference>
<dbReference type="PROSITE" id="PS50112">
    <property type="entry name" value="PAS"/>
    <property type="match status" value="2"/>
</dbReference>
<protein>
    <submittedName>
        <fullName evidence="6">Uncharacterized protein</fullName>
    </submittedName>
</protein>
<evidence type="ECO:0000259" key="5">
    <source>
        <dbReference type="PROSITE" id="PS50887"/>
    </source>
</evidence>
<dbReference type="SUPFAM" id="SSF55785">
    <property type="entry name" value="PYP-like sensor domain (PAS domain)"/>
    <property type="match status" value="3"/>
</dbReference>
<dbReference type="Pfam" id="PF00990">
    <property type="entry name" value="GGDEF"/>
    <property type="match status" value="1"/>
</dbReference>
<dbReference type="PATRIC" id="fig|1244869.3.peg.594"/>
<dbReference type="SMART" id="SM00052">
    <property type="entry name" value="EAL"/>
    <property type="match status" value="1"/>
</dbReference>
<accession>M2ZB22</accession>
<reference evidence="6 7" key="1">
    <citation type="journal article" date="2014" name="Genome Announc.">
        <title>Draft Genome Sequence of Magnetospirillum sp. Strain SO-1, a Freshwater Magnetotactic Bacterium Isolated from the Ol'khovka River, Russia.</title>
        <authorList>
            <person name="Grouzdev D.S."/>
            <person name="Dziuba M.V."/>
            <person name="Sukhacheva M.S."/>
            <person name="Mardanov A.V."/>
            <person name="Beletskiy A.V."/>
            <person name="Kuznetsov B.B."/>
            <person name="Skryabin K.G."/>
        </authorList>
    </citation>
    <scope>NUCLEOTIDE SEQUENCE [LARGE SCALE GENOMIC DNA]</scope>
    <source>
        <strain evidence="6 7">SO-1</strain>
    </source>
</reference>
<comment type="catalytic activity">
    <reaction evidence="1">
        <text>3',3'-c-di-GMP + H2O = 5'-phosphoguanylyl(3'-&gt;5')guanosine + H(+)</text>
        <dbReference type="Rhea" id="RHEA:24902"/>
        <dbReference type="ChEBI" id="CHEBI:15377"/>
        <dbReference type="ChEBI" id="CHEBI:15378"/>
        <dbReference type="ChEBI" id="CHEBI:58754"/>
        <dbReference type="ChEBI" id="CHEBI:58805"/>
        <dbReference type="EC" id="3.1.4.52"/>
    </reaction>
    <physiologicalReaction direction="left-to-right" evidence="1">
        <dbReference type="Rhea" id="RHEA:24903"/>
    </physiologicalReaction>
</comment>
<dbReference type="NCBIfam" id="TIGR00254">
    <property type="entry name" value="GGDEF"/>
    <property type="match status" value="1"/>
</dbReference>
<dbReference type="InterPro" id="IPR052155">
    <property type="entry name" value="Biofilm_reg_signaling"/>
</dbReference>
<dbReference type="FunFam" id="3.30.70.270:FF:000001">
    <property type="entry name" value="Diguanylate cyclase domain protein"/>
    <property type="match status" value="1"/>
</dbReference>
<name>M2ZB22_9PROT</name>
<dbReference type="InterPro" id="IPR029787">
    <property type="entry name" value="Nucleotide_cyclase"/>
</dbReference>
<dbReference type="SUPFAM" id="SSF141868">
    <property type="entry name" value="EAL domain-like"/>
    <property type="match status" value="1"/>
</dbReference>
<dbReference type="InterPro" id="IPR000014">
    <property type="entry name" value="PAS"/>
</dbReference>
<dbReference type="PANTHER" id="PTHR44757">
    <property type="entry name" value="DIGUANYLATE CYCLASE DGCP"/>
    <property type="match status" value="1"/>
</dbReference>
<dbReference type="PROSITE" id="PS50113">
    <property type="entry name" value="PAC"/>
    <property type="match status" value="2"/>
</dbReference>
<dbReference type="Gene3D" id="3.20.20.450">
    <property type="entry name" value="EAL domain"/>
    <property type="match status" value="1"/>
</dbReference>
<dbReference type="Gene3D" id="3.30.70.270">
    <property type="match status" value="1"/>
</dbReference>
<dbReference type="PROSITE" id="PS50887">
    <property type="entry name" value="GGDEF"/>
    <property type="match status" value="1"/>
</dbReference>
<proteinExistence type="predicted"/>
<evidence type="ECO:0000256" key="1">
    <source>
        <dbReference type="ARBA" id="ARBA00051114"/>
    </source>
</evidence>
<dbReference type="CDD" id="cd01948">
    <property type="entry name" value="EAL"/>
    <property type="match status" value="1"/>
</dbReference>
<dbReference type="CDD" id="cd00130">
    <property type="entry name" value="PAS"/>
    <property type="match status" value="3"/>
</dbReference>
<dbReference type="SUPFAM" id="SSF55073">
    <property type="entry name" value="Nucleotide cyclase"/>
    <property type="match status" value="1"/>
</dbReference>
<feature type="domain" description="GGDEF" evidence="5">
    <location>
        <begin position="403"/>
        <end position="536"/>
    </location>
</feature>
<evidence type="ECO:0000313" key="6">
    <source>
        <dbReference type="EMBL" id="EME71590.1"/>
    </source>
</evidence>
<dbReference type="Pfam" id="PF00563">
    <property type="entry name" value="EAL"/>
    <property type="match status" value="1"/>
</dbReference>
<dbReference type="RefSeq" id="WP_008614195.1">
    <property type="nucleotide sequence ID" value="NZ_AONQ01000004.1"/>
</dbReference>
<dbReference type="Pfam" id="PF13426">
    <property type="entry name" value="PAS_9"/>
    <property type="match status" value="1"/>
</dbReference>
<dbReference type="EMBL" id="AONQ01000004">
    <property type="protein sequence ID" value="EME71590.1"/>
    <property type="molecule type" value="Genomic_DNA"/>
</dbReference>
<evidence type="ECO:0000259" key="2">
    <source>
        <dbReference type="PROSITE" id="PS50112"/>
    </source>
</evidence>
<dbReference type="InterPro" id="IPR000160">
    <property type="entry name" value="GGDEF_dom"/>
</dbReference>